<feature type="domain" description="Methyl-accepting transducer" evidence="6">
    <location>
        <begin position="397"/>
        <end position="634"/>
    </location>
</feature>
<evidence type="ECO:0000313" key="8">
    <source>
        <dbReference type="Proteomes" id="UP000326287"/>
    </source>
</evidence>
<dbReference type="OrthoDB" id="9177152at2"/>
<evidence type="ECO:0000256" key="3">
    <source>
        <dbReference type="PROSITE-ProRule" id="PRU00284"/>
    </source>
</evidence>
<protein>
    <submittedName>
        <fullName evidence="7">Methyl-accepting chemotaxis protein</fullName>
    </submittedName>
</protein>
<dbReference type="Proteomes" id="UP000326287">
    <property type="component" value="Chromosome"/>
</dbReference>
<evidence type="ECO:0000256" key="5">
    <source>
        <dbReference type="SAM" id="MobiDB-lite"/>
    </source>
</evidence>
<dbReference type="SUPFAM" id="SSF58104">
    <property type="entry name" value="Methyl-accepting chemotaxis protein (MCP) signaling domain"/>
    <property type="match status" value="1"/>
</dbReference>
<dbReference type="InterPro" id="IPR004089">
    <property type="entry name" value="MCPsignal_dom"/>
</dbReference>
<sequence>MSSIISKQRGATDSVLLLTGAALVATVAGLGINMYQMSAGAEQDDQYRSIASELRVLTQDINVESREAFGGLATAYDELAFSRSQFPGQLDSLQNGNEEVDAPGESMTPYTNAIAEQWGTVSADIDAILGAKDRILFVREVSSNLNANIKTIQANYKDLVDILGDSSVSNETLLAAQEQLFLIERIGRNIDRILEGGSDAATAAEEFKQDALAFQRTMEGLRDGDRARGIDRLRGADALDVLNEAETLYAQISGSVNDIYDSHQELIRAAQAANSIADTTPTLSVAAGNAMVHVDQLAENRTWSGTTATWLVLLGIGLMAAIGIRFNGSRAQERQQQEQAQATEAEVAQKVREIEPLAAGNLSRDLTVTKGITQPIAVAVNQLLDWMRSVVTSVNNSSEQVREAVEESSQASSDVKVSLGEVGSIVADTASTSVELREISGHMSELAETTSKASEEAVSAAREGDVGIETLMVSVEDIRESQQTVAKTSKRLGDDIEIVADLLFRIREVANAISTLAMNTRIEAASQSGEGGQRFAGIADETGKLANQTNEIVQEADRAIRSVSNRMAESNRNMEGATQSLVKLTGIAGDVRNRFGHILSMSENARNYMVEMSGQIVQSGESSSRVTESVSDILEKTLQTQRAADRMDSATNELRQLFDRLAEDTARFKLAEEAAAKSSGAAVTNVADATGKKSVDMGDSLAKKAS</sequence>
<dbReference type="EMBL" id="CP036422">
    <property type="protein sequence ID" value="QFU77084.1"/>
    <property type="molecule type" value="Genomic_DNA"/>
</dbReference>
<gene>
    <name evidence="7" type="ORF">EY643_16285</name>
</gene>
<dbReference type="PANTHER" id="PTHR43531:SF11">
    <property type="entry name" value="METHYL-ACCEPTING CHEMOTAXIS PROTEIN 3"/>
    <property type="match status" value="1"/>
</dbReference>
<dbReference type="SMART" id="SM00283">
    <property type="entry name" value="MA"/>
    <property type="match status" value="1"/>
</dbReference>
<evidence type="ECO:0000313" key="7">
    <source>
        <dbReference type="EMBL" id="QFU77084.1"/>
    </source>
</evidence>
<dbReference type="GO" id="GO:0007165">
    <property type="term" value="P:signal transduction"/>
    <property type="evidence" value="ECO:0007669"/>
    <property type="project" value="UniProtKB-KW"/>
</dbReference>
<reference evidence="7 8" key="1">
    <citation type="submission" date="2019-02" db="EMBL/GenBank/DDBJ databases">
        <authorList>
            <person name="Li S.-H."/>
        </authorList>
    </citation>
    <scope>NUCLEOTIDE SEQUENCE [LARGE SCALE GENOMIC DNA]</scope>
    <source>
        <strain evidence="7 8">IMCC14385</strain>
    </source>
</reference>
<dbReference type="GO" id="GO:0005886">
    <property type="term" value="C:plasma membrane"/>
    <property type="evidence" value="ECO:0007669"/>
    <property type="project" value="TreeGrafter"/>
</dbReference>
<organism evidence="7 8">
    <name type="scientific">Halioglobus maricola</name>
    <dbReference type="NCBI Taxonomy" id="2601894"/>
    <lineage>
        <taxon>Bacteria</taxon>
        <taxon>Pseudomonadati</taxon>
        <taxon>Pseudomonadota</taxon>
        <taxon>Gammaproteobacteria</taxon>
        <taxon>Cellvibrionales</taxon>
        <taxon>Halieaceae</taxon>
        <taxon>Halioglobus</taxon>
    </lineage>
</organism>
<dbReference type="InterPro" id="IPR051310">
    <property type="entry name" value="MCP_chemotaxis"/>
</dbReference>
<name>A0A5P9NP90_9GAMM</name>
<dbReference type="PANTHER" id="PTHR43531">
    <property type="entry name" value="PROTEIN ICFG"/>
    <property type="match status" value="1"/>
</dbReference>
<feature type="coiled-coil region" evidence="4">
    <location>
        <begin position="640"/>
        <end position="667"/>
    </location>
</feature>
<dbReference type="RefSeq" id="WP_153240222.1">
    <property type="nucleotide sequence ID" value="NZ_CP036422.1"/>
</dbReference>
<dbReference type="GO" id="GO:0006935">
    <property type="term" value="P:chemotaxis"/>
    <property type="evidence" value="ECO:0007669"/>
    <property type="project" value="UniProtKB-KW"/>
</dbReference>
<feature type="region of interest" description="Disordered" evidence="5">
    <location>
        <begin position="678"/>
        <end position="706"/>
    </location>
</feature>
<dbReference type="Pfam" id="PF00015">
    <property type="entry name" value="MCPsignal"/>
    <property type="match status" value="1"/>
</dbReference>
<evidence type="ECO:0000259" key="6">
    <source>
        <dbReference type="PROSITE" id="PS50111"/>
    </source>
</evidence>
<evidence type="ECO:0000256" key="1">
    <source>
        <dbReference type="ARBA" id="ARBA00022500"/>
    </source>
</evidence>
<dbReference type="Gene3D" id="1.10.287.950">
    <property type="entry name" value="Methyl-accepting chemotaxis protein"/>
    <property type="match status" value="1"/>
</dbReference>
<dbReference type="AlphaFoldDB" id="A0A5P9NP90"/>
<keyword evidence="8" id="KW-1185">Reference proteome</keyword>
<dbReference type="PROSITE" id="PS50111">
    <property type="entry name" value="CHEMOTAXIS_TRANSDUC_2"/>
    <property type="match status" value="1"/>
</dbReference>
<accession>A0A5P9NP90</accession>
<evidence type="ECO:0000256" key="4">
    <source>
        <dbReference type="SAM" id="Coils"/>
    </source>
</evidence>
<dbReference type="GO" id="GO:0004888">
    <property type="term" value="F:transmembrane signaling receptor activity"/>
    <property type="evidence" value="ECO:0007669"/>
    <property type="project" value="TreeGrafter"/>
</dbReference>
<evidence type="ECO:0000256" key="2">
    <source>
        <dbReference type="ARBA" id="ARBA00029447"/>
    </source>
</evidence>
<keyword evidence="3" id="KW-0807">Transducer</keyword>
<comment type="similarity">
    <text evidence="2">Belongs to the methyl-accepting chemotaxis (MCP) protein family.</text>
</comment>
<keyword evidence="1" id="KW-0145">Chemotaxis</keyword>
<proteinExistence type="inferred from homology"/>
<dbReference type="KEGG" id="halc:EY643_16285"/>
<keyword evidence="4" id="KW-0175">Coiled coil</keyword>